<evidence type="ECO:0000313" key="3">
    <source>
        <dbReference type="EMBL" id="MFD1631644.1"/>
    </source>
</evidence>
<feature type="domain" description="Luciferase-like" evidence="2">
    <location>
        <begin position="4"/>
        <end position="299"/>
    </location>
</feature>
<comment type="similarity">
    <text evidence="1">To bacterial alkanal monooxygenase alpha and beta chains.</text>
</comment>
<keyword evidence="3" id="KW-0560">Oxidoreductase</keyword>
<organism evidence="3 4">
    <name type="scientific">Pseudopedobacter beijingensis</name>
    <dbReference type="NCBI Taxonomy" id="1207056"/>
    <lineage>
        <taxon>Bacteria</taxon>
        <taxon>Pseudomonadati</taxon>
        <taxon>Bacteroidota</taxon>
        <taxon>Sphingobacteriia</taxon>
        <taxon>Sphingobacteriales</taxon>
        <taxon>Sphingobacteriaceae</taxon>
        <taxon>Pseudopedobacter</taxon>
    </lineage>
</organism>
<dbReference type="CDD" id="cd00347">
    <property type="entry name" value="Flavin_utilizing_monoxygenases"/>
    <property type="match status" value="1"/>
</dbReference>
<comment type="caution">
    <text evidence="3">The sequence shown here is derived from an EMBL/GenBank/DDBJ whole genome shotgun (WGS) entry which is preliminary data.</text>
</comment>
<dbReference type="InterPro" id="IPR011251">
    <property type="entry name" value="Luciferase-like_dom"/>
</dbReference>
<dbReference type="Pfam" id="PF00296">
    <property type="entry name" value="Bac_luciferase"/>
    <property type="match status" value="1"/>
</dbReference>
<dbReference type="Proteomes" id="UP001597118">
    <property type="component" value="Unassembled WGS sequence"/>
</dbReference>
<dbReference type="Gene3D" id="3.20.20.30">
    <property type="entry name" value="Luciferase-like domain"/>
    <property type="match status" value="1"/>
</dbReference>
<gene>
    <name evidence="3" type="ORF">ACFSAH_17355</name>
</gene>
<dbReference type="SUPFAM" id="SSF51679">
    <property type="entry name" value="Bacterial luciferase-like"/>
    <property type="match status" value="1"/>
</dbReference>
<dbReference type="NCBIfam" id="TIGR03558">
    <property type="entry name" value="oxido_grp_1"/>
    <property type="match status" value="1"/>
</dbReference>
<dbReference type="RefSeq" id="WP_379664012.1">
    <property type="nucleotide sequence ID" value="NZ_JBHUDG010000049.1"/>
</dbReference>
<sequence>MDIKLSVLDQTPVRKGSNANASLQETIQLAKLTDELGYTRYWLSEHHNSVMLATGSPEVLIARLGAETKNIRLGSGGMMMPNHSTLRVAENFRVLEALYPNRIDLGMGRAPGGDRLTAHLLNPSNNFDPQQYLQQLKDIRSFLNEEPIDGISEMMVKAIPSINTSPDLWILTSSGESAIIAAYMGIACSFAQFINPIGAAEAIKTYKERFSPSAELAAPQTSIGIFGFCSEDEKKVKQVQAYMDYRLLSFEKGLYNQQFDYNDIRDVEYSDYDLQRIDKNRKRMIIGTPDSVKKNIEELCKNVDTNEVIISTYTMDAQDRFESYKLMAKIFGLKKNG</sequence>
<dbReference type="InterPro" id="IPR036661">
    <property type="entry name" value="Luciferase-like_sf"/>
</dbReference>
<dbReference type="EC" id="1.-.-.-" evidence="3"/>
<evidence type="ECO:0000259" key="2">
    <source>
        <dbReference type="Pfam" id="PF00296"/>
    </source>
</evidence>
<dbReference type="GO" id="GO:0016491">
    <property type="term" value="F:oxidoreductase activity"/>
    <property type="evidence" value="ECO:0007669"/>
    <property type="project" value="UniProtKB-KW"/>
</dbReference>
<proteinExistence type="predicted"/>
<dbReference type="InterPro" id="IPR050766">
    <property type="entry name" value="Bact_Lucif_Oxidored"/>
</dbReference>
<dbReference type="PANTHER" id="PTHR30137">
    <property type="entry name" value="LUCIFERASE-LIKE MONOOXYGENASE"/>
    <property type="match status" value="1"/>
</dbReference>
<keyword evidence="4" id="KW-1185">Reference proteome</keyword>
<accession>A0ABW4II43</accession>
<evidence type="ECO:0000256" key="1">
    <source>
        <dbReference type="ARBA" id="ARBA00007789"/>
    </source>
</evidence>
<evidence type="ECO:0000313" key="4">
    <source>
        <dbReference type="Proteomes" id="UP001597118"/>
    </source>
</evidence>
<reference evidence="4" key="1">
    <citation type="journal article" date="2019" name="Int. J. Syst. Evol. Microbiol.">
        <title>The Global Catalogue of Microorganisms (GCM) 10K type strain sequencing project: providing services to taxonomists for standard genome sequencing and annotation.</title>
        <authorList>
            <consortium name="The Broad Institute Genomics Platform"/>
            <consortium name="The Broad Institute Genome Sequencing Center for Infectious Disease"/>
            <person name="Wu L."/>
            <person name="Ma J."/>
        </authorList>
    </citation>
    <scope>NUCLEOTIDE SEQUENCE [LARGE SCALE GENOMIC DNA]</scope>
    <source>
        <strain evidence="4">CCUG 53762</strain>
    </source>
</reference>
<dbReference type="InterPro" id="IPR019949">
    <property type="entry name" value="CmoO-like"/>
</dbReference>
<dbReference type="PANTHER" id="PTHR30137:SF19">
    <property type="entry name" value="LUCIFERASE-LIKE MONOOXYGENASE"/>
    <property type="match status" value="1"/>
</dbReference>
<name>A0ABW4II43_9SPHI</name>
<protein>
    <submittedName>
        <fullName evidence="3">LLM class flavin-dependent oxidoreductase</fullName>
        <ecNumber evidence="3">1.-.-.-</ecNumber>
    </submittedName>
</protein>
<dbReference type="EMBL" id="JBHUDG010000049">
    <property type="protein sequence ID" value="MFD1631644.1"/>
    <property type="molecule type" value="Genomic_DNA"/>
</dbReference>